<keyword evidence="3" id="KW-1185">Reference proteome</keyword>
<proteinExistence type="predicted"/>
<dbReference type="Gene3D" id="3.90.1570.10">
    <property type="entry name" value="tt1808, chain A"/>
    <property type="match status" value="1"/>
</dbReference>
<dbReference type="Pfam" id="PF05685">
    <property type="entry name" value="Uma2"/>
    <property type="match status" value="1"/>
</dbReference>
<accession>A0ABR9V7A9</accession>
<protein>
    <submittedName>
        <fullName evidence="2">Uma2 family endonuclease</fullName>
    </submittedName>
</protein>
<dbReference type="PANTHER" id="PTHR34107:SF2">
    <property type="entry name" value="SLL0888 PROTEIN"/>
    <property type="match status" value="1"/>
</dbReference>
<keyword evidence="2" id="KW-0255">Endonuclease</keyword>
<dbReference type="InterPro" id="IPR008538">
    <property type="entry name" value="Uma2"/>
</dbReference>
<reference evidence="2 3" key="1">
    <citation type="submission" date="2020-10" db="EMBL/GenBank/DDBJ databases">
        <authorList>
            <person name="Castelo-Branco R."/>
            <person name="Eusebio N."/>
            <person name="Adriana R."/>
            <person name="Vieira A."/>
            <person name="Brugerolle De Fraissinette N."/>
            <person name="Rezende De Castro R."/>
            <person name="Schneider M.P."/>
            <person name="Vasconcelos V."/>
            <person name="Leao P.N."/>
        </authorList>
    </citation>
    <scope>NUCLEOTIDE SEQUENCE [LARGE SCALE GENOMIC DNA]</scope>
    <source>
        <strain evidence="2 3">LEGE 03274</strain>
    </source>
</reference>
<evidence type="ECO:0000313" key="2">
    <source>
        <dbReference type="EMBL" id="MBE9222996.1"/>
    </source>
</evidence>
<evidence type="ECO:0000259" key="1">
    <source>
        <dbReference type="Pfam" id="PF05685"/>
    </source>
</evidence>
<dbReference type="GO" id="GO:0004519">
    <property type="term" value="F:endonuclease activity"/>
    <property type="evidence" value="ECO:0007669"/>
    <property type="project" value="UniProtKB-KW"/>
</dbReference>
<dbReference type="RefSeq" id="WP_193801140.1">
    <property type="nucleotide sequence ID" value="NZ_JADEWC010000021.1"/>
</dbReference>
<comment type="caution">
    <text evidence="2">The sequence shown here is derived from an EMBL/GenBank/DDBJ whole genome shotgun (WGS) entry which is preliminary data.</text>
</comment>
<dbReference type="EMBL" id="JADEWC010000021">
    <property type="protein sequence ID" value="MBE9222996.1"/>
    <property type="molecule type" value="Genomic_DNA"/>
</dbReference>
<keyword evidence="2" id="KW-0540">Nuclease</keyword>
<evidence type="ECO:0000313" key="3">
    <source>
        <dbReference type="Proteomes" id="UP000654604"/>
    </source>
</evidence>
<dbReference type="Proteomes" id="UP000654604">
    <property type="component" value="Unassembled WGS sequence"/>
</dbReference>
<dbReference type="InterPro" id="IPR011335">
    <property type="entry name" value="Restrct_endonuc-II-like"/>
</dbReference>
<dbReference type="PANTHER" id="PTHR34107">
    <property type="entry name" value="SLL0198 PROTEIN-RELATED"/>
    <property type="match status" value="1"/>
</dbReference>
<keyword evidence="2" id="KW-0378">Hydrolase</keyword>
<dbReference type="CDD" id="cd06260">
    <property type="entry name" value="DUF820-like"/>
    <property type="match status" value="1"/>
</dbReference>
<dbReference type="InterPro" id="IPR012296">
    <property type="entry name" value="Nuclease_put_TT1808"/>
</dbReference>
<dbReference type="SUPFAM" id="SSF52980">
    <property type="entry name" value="Restriction endonuclease-like"/>
    <property type="match status" value="1"/>
</dbReference>
<name>A0ABR9V7A9_9CHRO</name>
<gene>
    <name evidence="2" type="ORF">IQ215_09845</name>
</gene>
<feature type="domain" description="Putative restriction endonuclease" evidence="1">
    <location>
        <begin position="11"/>
        <end position="180"/>
    </location>
</feature>
<organism evidence="2 3">
    <name type="scientific">Cyanobacterium stanieri LEGE 03274</name>
    <dbReference type="NCBI Taxonomy" id="1828756"/>
    <lineage>
        <taxon>Bacteria</taxon>
        <taxon>Bacillati</taxon>
        <taxon>Cyanobacteriota</taxon>
        <taxon>Cyanophyceae</taxon>
        <taxon>Oscillatoriophycideae</taxon>
        <taxon>Chroococcales</taxon>
        <taxon>Geminocystaceae</taxon>
        <taxon>Cyanobacterium</taxon>
    </lineage>
</organism>
<sequence length="188" mass="21717">MVQSLGKTYSFDEYLTFSDGTDSKYELVNGELILMPTAIGFHALILHFIFKLFEKEIERLKLDFKVMPGTVGVRTAENKSRIPDLTILSSQQCQEIRQMKTAVLNSAPILAVEIVSANNKQDDYRYKRSEYAVREIPEYWIIDPELERVSILILIDGFYEVTEYQKNDLIKSTLFPELTVKAQDFFAL</sequence>